<accession>A0A4S4LWX1</accession>
<dbReference type="PANTHER" id="PTHR35897">
    <property type="entry name" value="METHYLTRANSFERASE AUSD"/>
    <property type="match status" value="1"/>
</dbReference>
<dbReference type="PANTHER" id="PTHR35897:SF1">
    <property type="entry name" value="METHYLTRANSFERASE AUSD"/>
    <property type="match status" value="1"/>
</dbReference>
<evidence type="ECO:0000313" key="4">
    <source>
        <dbReference type="EMBL" id="THH16211.1"/>
    </source>
</evidence>
<evidence type="ECO:0000256" key="3">
    <source>
        <dbReference type="SAM" id="MobiDB-lite"/>
    </source>
</evidence>
<protein>
    <submittedName>
        <fullName evidence="4">Uncharacterized protein</fullName>
    </submittedName>
</protein>
<dbReference type="EMBL" id="SGPL01000169">
    <property type="protein sequence ID" value="THH16211.1"/>
    <property type="molecule type" value="Genomic_DNA"/>
</dbReference>
<sequence length="862" mass="95355">MLIRVIPTPPFPTVLFTITFPNLPPDLPFPPYWDVQLQRLSAEELEVPQSVHALDKSAWIAALLVEVTFDMTSLTATALFVDHSVEEWPLMGQGCVSALESVLADVNLSADESEREKERSAAGSQSPVPLPAPAQAKPIKHRKQRSLLMSLVASLVPSSNSAPPPPPPVQAPPPPPVPPVVTAVRAMSARVLRRRARSTLVDAYRRYVVTELKTRLHPSGFSIWIVSSMLRRATEHMTWLVQQAGGVVPDLRQYAQFSSSQSLLSSPAATLMPSPLDDDDEEGGELRSLADTNSTDTDGSSIHTPTHTPLVHRTHRFDHACQVPRSPSPDMYSPEDLETYAALHNQSLHLRRLLVHMDVMQKNIALEERQLHSVLEIKSKRRAWSNRVYKGRAEMSELGLAMPFRSSPLARFEPITRGSLTSSFQYLSIRTMDDDLSCLFPVPESDEEEDLEAGLTVPTFAPAAYRTGITPNQGATLELPRIRARTRSIHRLQALDLDPTLSPDPPVLIVPPPSSASPCTSATMHSVPALVAPVPVAAHHKARFDAEFDMALGKETTEFTLAMDVQFKAPQRTYEYDRDEWLPRVMVDFRVAQQPPPFLELDPTLLRLKSDETEFFKSVTGIRDEAVLREHILTVQREAYDASSSDGSFRTARYGLSRLRVGADMRKAVLDGWPESQTIATDIVPEFWALGHKLFRSTETTFPVPFLPGDVFDPNHLGIVAPSEAVPISAPPLIQKITSLNPLHGHVAVIHAAAIFHLFSQDKQLALARALAGLLSSLPGSSIFGWNTGKDEAGFVDFEGGVSHPRQFCHSPRSWTEMWDGEVFRKGTVEVVAQNVVFSEDIGLKLKGGAVLKKMEWMVTRL</sequence>
<feature type="region of interest" description="Disordered" evidence="3">
    <location>
        <begin position="109"/>
        <end position="139"/>
    </location>
</feature>
<organism evidence="4 5">
    <name type="scientific">Bondarzewia mesenterica</name>
    <dbReference type="NCBI Taxonomy" id="1095465"/>
    <lineage>
        <taxon>Eukaryota</taxon>
        <taxon>Fungi</taxon>
        <taxon>Dikarya</taxon>
        <taxon>Basidiomycota</taxon>
        <taxon>Agaricomycotina</taxon>
        <taxon>Agaricomycetes</taxon>
        <taxon>Russulales</taxon>
        <taxon>Bondarzewiaceae</taxon>
        <taxon>Bondarzewia</taxon>
    </lineage>
</organism>
<feature type="compositionally biased region" description="Pro residues" evidence="3">
    <location>
        <begin position="162"/>
        <end position="176"/>
    </location>
</feature>
<dbReference type="AlphaFoldDB" id="A0A4S4LWX1"/>
<proteinExistence type="predicted"/>
<keyword evidence="1" id="KW-0808">Transferase</keyword>
<keyword evidence="5" id="KW-1185">Reference proteome</keyword>
<keyword evidence="2" id="KW-0949">S-adenosyl-L-methionine</keyword>
<feature type="region of interest" description="Disordered" evidence="3">
    <location>
        <begin position="157"/>
        <end position="176"/>
    </location>
</feature>
<evidence type="ECO:0000256" key="1">
    <source>
        <dbReference type="ARBA" id="ARBA00022679"/>
    </source>
</evidence>
<feature type="compositionally biased region" description="Polar residues" evidence="3">
    <location>
        <begin position="290"/>
        <end position="307"/>
    </location>
</feature>
<comment type="caution">
    <text evidence="4">The sequence shown here is derived from an EMBL/GenBank/DDBJ whole genome shotgun (WGS) entry which is preliminary data.</text>
</comment>
<evidence type="ECO:0000256" key="2">
    <source>
        <dbReference type="ARBA" id="ARBA00022691"/>
    </source>
</evidence>
<dbReference type="InterPro" id="IPR051654">
    <property type="entry name" value="Meroterpenoid_MTases"/>
</dbReference>
<dbReference type="Proteomes" id="UP000310158">
    <property type="component" value="Unassembled WGS sequence"/>
</dbReference>
<name>A0A4S4LWX1_9AGAM</name>
<evidence type="ECO:0000313" key="5">
    <source>
        <dbReference type="Proteomes" id="UP000310158"/>
    </source>
</evidence>
<feature type="region of interest" description="Disordered" evidence="3">
    <location>
        <begin position="266"/>
        <end position="331"/>
    </location>
</feature>
<dbReference type="OrthoDB" id="3224257at2759"/>
<gene>
    <name evidence="4" type="ORF">EW146_g4390</name>
</gene>
<dbReference type="GO" id="GO:0016740">
    <property type="term" value="F:transferase activity"/>
    <property type="evidence" value="ECO:0007669"/>
    <property type="project" value="UniProtKB-KW"/>
</dbReference>
<reference evidence="4 5" key="1">
    <citation type="submission" date="2019-02" db="EMBL/GenBank/DDBJ databases">
        <title>Genome sequencing of the rare red list fungi Bondarzewia mesenterica.</title>
        <authorList>
            <person name="Buettner E."/>
            <person name="Kellner H."/>
        </authorList>
    </citation>
    <scope>NUCLEOTIDE SEQUENCE [LARGE SCALE GENOMIC DNA]</scope>
    <source>
        <strain evidence="4 5">DSM 108281</strain>
    </source>
</reference>